<organism evidence="2 3">
    <name type="scientific">Thermomonospora curvata (strain ATCC 19995 / DSM 43183 / JCM 3096 / KCTC 9072 / NBRC 15933 / NCIMB 10081 / Henssen B9)</name>
    <dbReference type="NCBI Taxonomy" id="471852"/>
    <lineage>
        <taxon>Bacteria</taxon>
        <taxon>Bacillati</taxon>
        <taxon>Actinomycetota</taxon>
        <taxon>Actinomycetes</taxon>
        <taxon>Streptosporangiales</taxon>
        <taxon>Thermomonosporaceae</taxon>
        <taxon>Thermomonospora</taxon>
    </lineage>
</organism>
<feature type="domain" description="DUF397" evidence="1">
    <location>
        <begin position="8"/>
        <end position="60"/>
    </location>
</feature>
<dbReference type="OrthoDB" id="3483223at2"/>
<dbReference type="EMBL" id="CP001738">
    <property type="protein sequence ID" value="ACY96039.1"/>
    <property type="molecule type" value="Genomic_DNA"/>
</dbReference>
<reference evidence="2 3" key="1">
    <citation type="journal article" date="2011" name="Stand. Genomic Sci.">
        <title>Complete genome sequence of Thermomonospora curvata type strain (B9).</title>
        <authorList>
            <person name="Chertkov O."/>
            <person name="Sikorski J."/>
            <person name="Nolan M."/>
            <person name="Lapidus A."/>
            <person name="Lucas S."/>
            <person name="Del Rio T.G."/>
            <person name="Tice H."/>
            <person name="Cheng J.F."/>
            <person name="Goodwin L."/>
            <person name="Pitluck S."/>
            <person name="Liolios K."/>
            <person name="Ivanova N."/>
            <person name="Mavromatis K."/>
            <person name="Mikhailova N."/>
            <person name="Ovchinnikova G."/>
            <person name="Pati A."/>
            <person name="Chen A."/>
            <person name="Palaniappan K."/>
            <person name="Djao O.D."/>
            <person name="Land M."/>
            <person name="Hauser L."/>
            <person name="Chang Y.J."/>
            <person name="Jeffries C.D."/>
            <person name="Brettin T."/>
            <person name="Han C."/>
            <person name="Detter J.C."/>
            <person name="Rohde M."/>
            <person name="Goker M."/>
            <person name="Woyke T."/>
            <person name="Bristow J."/>
            <person name="Eisen J.A."/>
            <person name="Markowitz V."/>
            <person name="Hugenholtz P."/>
            <person name="Klenk H.P."/>
            <person name="Kyrpides N.C."/>
        </authorList>
    </citation>
    <scope>NUCLEOTIDE SEQUENCE [LARGE SCALE GENOMIC DNA]</scope>
    <source>
        <strain evidence="3">ATCC 19995 / DSM 43183 / JCM 3096 / KCTC 9072 / NBRC 15933 / NCIMB 10081 / Henssen B9</strain>
    </source>
</reference>
<keyword evidence="3" id="KW-1185">Reference proteome</keyword>
<evidence type="ECO:0000313" key="3">
    <source>
        <dbReference type="Proteomes" id="UP000001918"/>
    </source>
</evidence>
<dbReference type="Proteomes" id="UP000001918">
    <property type="component" value="Chromosome"/>
</dbReference>
<name>D1A2L9_THECD</name>
<sequence length="63" mass="6819">MTHFSQPQWRKSSRSAATGNDCVELADLGTAVGIRDSKNPNGPILQVSRHGLARMLEAARRSA</sequence>
<dbReference type="KEGG" id="tcu:Tcur_0441"/>
<evidence type="ECO:0000259" key="1">
    <source>
        <dbReference type="Pfam" id="PF04149"/>
    </source>
</evidence>
<proteinExistence type="predicted"/>
<dbReference type="RefSeq" id="WP_012850823.1">
    <property type="nucleotide sequence ID" value="NC_013510.1"/>
</dbReference>
<accession>D1A2L9</accession>
<gene>
    <name evidence="2" type="ordered locus">Tcur_0441</name>
</gene>
<dbReference type="HOGENOM" id="CLU_131550_3_3_11"/>
<dbReference type="AlphaFoldDB" id="D1A2L9"/>
<protein>
    <recommendedName>
        <fullName evidence="1">DUF397 domain-containing protein</fullName>
    </recommendedName>
</protein>
<dbReference type="STRING" id="471852.Tcur_0441"/>
<dbReference type="Pfam" id="PF04149">
    <property type="entry name" value="DUF397"/>
    <property type="match status" value="1"/>
</dbReference>
<dbReference type="InterPro" id="IPR007278">
    <property type="entry name" value="DUF397"/>
</dbReference>
<evidence type="ECO:0000313" key="2">
    <source>
        <dbReference type="EMBL" id="ACY96039.1"/>
    </source>
</evidence>